<dbReference type="InterPro" id="IPR005493">
    <property type="entry name" value="RraA/RraA-like"/>
</dbReference>
<keyword evidence="12" id="KW-1185">Reference proteome</keyword>
<keyword evidence="6" id="KW-0119">Carbohydrate metabolism</keyword>
<dbReference type="InterPro" id="IPR036704">
    <property type="entry name" value="RraA/RraA-like_sf"/>
</dbReference>
<dbReference type="EMBL" id="CT573071">
    <property type="protein sequence ID" value="CAJ73826.1"/>
    <property type="molecule type" value="Genomic_DNA"/>
</dbReference>
<dbReference type="GO" id="GO:0043801">
    <property type="term" value="F:hexulose-6-phosphate synthase activity"/>
    <property type="evidence" value="ECO:0007669"/>
    <property type="project" value="UniProtKB-EC"/>
</dbReference>
<dbReference type="PIRSF" id="PIRSF037137">
    <property type="entry name" value="HPS_DMK_prd"/>
    <property type="match status" value="1"/>
</dbReference>
<evidence type="ECO:0000256" key="5">
    <source>
        <dbReference type="ARBA" id="ARBA00023239"/>
    </source>
</evidence>
<dbReference type="KEGG" id="kst:KSMBR1_1055"/>
<organism evidence="9">
    <name type="scientific">Kuenenia stuttgartiensis</name>
    <dbReference type="NCBI Taxonomy" id="174633"/>
    <lineage>
        <taxon>Bacteria</taxon>
        <taxon>Pseudomonadati</taxon>
        <taxon>Planctomycetota</taxon>
        <taxon>Candidatus Brocadiia</taxon>
        <taxon>Candidatus Brocadiales</taxon>
        <taxon>Candidatus Brocadiaceae</taxon>
        <taxon>Candidatus Kuenenia</taxon>
    </lineage>
</organism>
<feature type="binding site" evidence="7">
    <location>
        <position position="330"/>
    </location>
    <ligand>
        <name>substrate</name>
    </ligand>
</feature>
<dbReference type="InterPro" id="IPR001754">
    <property type="entry name" value="OMPdeCOase_dom"/>
</dbReference>
<dbReference type="EMBL" id="CP049055">
    <property type="protein sequence ID" value="QII10855.1"/>
    <property type="molecule type" value="Genomic_DNA"/>
</dbReference>
<dbReference type="Pfam" id="PF03737">
    <property type="entry name" value="RraA-like"/>
    <property type="match status" value="1"/>
</dbReference>
<sequence length="432" mass="46767">MSEKHTIIQVALDFVDIHRAIKVASEAIEGGADWLEIGTPLIKSEGMNAIRRLREIFPDTMLVADMKTMDAGRVEMEMAAKAGANIAVVMGNAPGATIRECVLAGKNYGIKVCADFMDTDAIDERIGIVEKCGVDYISIHTAIDDQMSGKTPFNVLRHICENAHTPVAVAGGINSENVVDAINAGAQIVIVGGYISKSENARDAANNIRQAVKENRRIQTGFFKRVTREDVRNAFMKLSTANISDGRHRAKSIVGLYPVNPSIKLIGTAVTVRTYPGDWAKPVEAIDIAKEGDVIVIDAGGTGPAVWGELATHSAIQKKLSGLVVYGAVRDTAEMKQLNFPVYTKLVMPDAGEPKGLGEINVPLNISGIQIMPGDWIIGDEDGLMAVPQAESEISVNYGMDCLEKENRIRKEILSEKSSLGRVTDLLKWEKK</sequence>
<dbReference type="InterPro" id="IPR041710">
    <property type="entry name" value="HPS/KGPDC"/>
</dbReference>
<reference evidence="9" key="1">
    <citation type="journal article" date="2006" name="Nature">
        <title>Deciphering the evolution and metabolism of an anammox bacterium from a community genome.</title>
        <authorList>
            <person name="Strous M."/>
            <person name="Pelletier E."/>
            <person name="Mangenot S."/>
            <person name="Rattei T."/>
            <person name="Lehner A."/>
            <person name="Taylor M.W."/>
            <person name="Horn M."/>
            <person name="Daims H."/>
            <person name="Bartol-Mavel D."/>
            <person name="Wincker P."/>
            <person name="Barbe V."/>
            <person name="Fonknechten N."/>
            <person name="Vallenet D."/>
            <person name="Segurens B."/>
            <person name="Schenowitz-Truong C."/>
            <person name="Medigue C."/>
            <person name="Collingro A."/>
            <person name="Snel B."/>
            <person name="Dutilh B.E."/>
            <person name="OpDenCamp H.J.M."/>
            <person name="vanDerDrift C."/>
            <person name="Cirpus I."/>
            <person name="vanDePas-Schoonen K.T."/>
            <person name="Harhangi H.R."/>
            <person name="vanNiftrik L."/>
            <person name="Schmid M."/>
            <person name="Keltjens J."/>
            <person name="vanDeVossenberg J."/>
            <person name="Kartal B."/>
            <person name="Meier H."/>
            <person name="Frishman D."/>
            <person name="Huynen M.A."/>
            <person name="Mewes H."/>
            <person name="Weissenbach J."/>
            <person name="Jetten M.S.M."/>
            <person name="Wagner M."/>
            <person name="LePaslier D."/>
        </authorList>
    </citation>
    <scope>NUCLEOTIDE SEQUENCE</scope>
</reference>
<evidence type="ECO:0000313" key="10">
    <source>
        <dbReference type="EMBL" id="QII10855.1"/>
    </source>
</evidence>
<accession>Q1Q1F1</accession>
<dbReference type="InterPro" id="IPR011060">
    <property type="entry name" value="RibuloseP-bd_barrel"/>
</dbReference>
<dbReference type="SUPFAM" id="SSF89562">
    <property type="entry name" value="RraA-like"/>
    <property type="match status" value="1"/>
</dbReference>
<evidence type="ECO:0000256" key="1">
    <source>
        <dbReference type="ARBA" id="ARBA00000718"/>
    </source>
</evidence>
<keyword evidence="7" id="KW-0460">Magnesium</keyword>
<dbReference type="Gene3D" id="3.50.30.40">
    <property type="entry name" value="Ribonuclease E inhibitor RraA/RraA-like"/>
    <property type="match status" value="1"/>
</dbReference>
<comment type="catalytic activity">
    <reaction evidence="1">
        <text>D-ribulose 5-phosphate + formaldehyde = D-arabino-hex-3-ulose 6-phosphate</text>
        <dbReference type="Rhea" id="RHEA:25201"/>
        <dbReference type="ChEBI" id="CHEBI:16842"/>
        <dbReference type="ChEBI" id="CHEBI:58121"/>
        <dbReference type="ChEBI" id="CHEBI:58542"/>
        <dbReference type="EC" id="4.1.2.43"/>
    </reaction>
</comment>
<evidence type="ECO:0000313" key="13">
    <source>
        <dbReference type="Proteomes" id="UP000501926"/>
    </source>
</evidence>
<dbReference type="SUPFAM" id="SSF51366">
    <property type="entry name" value="Ribulose-phoshate binding barrel"/>
    <property type="match status" value="1"/>
</dbReference>
<dbReference type="GO" id="GO:0004590">
    <property type="term" value="F:orotidine-5'-phosphate decarboxylase activity"/>
    <property type="evidence" value="ECO:0007669"/>
    <property type="project" value="InterPro"/>
</dbReference>
<dbReference type="OrthoDB" id="43475at2"/>
<comment type="similarity">
    <text evidence="3">Belongs to the HPS/KGPDC family. HPS subfamily.</text>
</comment>
<gene>
    <name evidence="10" type="primary">hpsA</name>
    <name evidence="10" type="ORF">KsCSTR_14760</name>
    <name evidence="11" type="ORF">KSMBR1_1055</name>
    <name evidence="9" type="ORF">kuste3070</name>
</gene>
<dbReference type="AlphaFoldDB" id="Q1Q1F1"/>
<comment type="pathway">
    <text evidence="2">One-carbon metabolism; formaldehyde assimilation via RuMP pathway; D-fructose 6-phosphate from D-ribulose 5-phosphate and formaldehyde: step 1/2.</text>
</comment>
<evidence type="ECO:0000256" key="4">
    <source>
        <dbReference type="ARBA" id="ARBA00012890"/>
    </source>
</evidence>
<reference evidence="9" key="2">
    <citation type="submission" date="2006-01" db="EMBL/GenBank/DDBJ databases">
        <authorList>
            <person name="Genoscope"/>
        </authorList>
    </citation>
    <scope>NUCLEOTIDE SEQUENCE</scope>
</reference>
<dbReference type="SMART" id="SM00934">
    <property type="entry name" value="OMPdecase"/>
    <property type="match status" value="1"/>
</dbReference>
<evidence type="ECO:0000313" key="9">
    <source>
        <dbReference type="EMBL" id="CAJ73826.1"/>
    </source>
</evidence>
<evidence type="ECO:0000256" key="7">
    <source>
        <dbReference type="PIRSR" id="PIRSR605493-1"/>
    </source>
</evidence>
<reference evidence="10 13" key="5">
    <citation type="submission" date="2020-02" db="EMBL/GenBank/DDBJ databases">
        <title>Newly sequenced genome of strain CSTR1 showed variability in Candidatus Kuenenia stuttgartiensis genomes.</title>
        <authorList>
            <person name="Ding C."/>
            <person name="Adrian L."/>
        </authorList>
    </citation>
    <scope>NUCLEOTIDE SEQUENCE [LARGE SCALE GENOMIC DNA]</scope>
    <source>
        <strain evidence="10 13">CSTR1</strain>
    </source>
</reference>
<dbReference type="NCBIfam" id="TIGR03128">
    <property type="entry name" value="RuMP_HxlA"/>
    <property type="match status" value="1"/>
</dbReference>
<name>Q1Q1F1_KUEST</name>
<dbReference type="Pfam" id="PF00215">
    <property type="entry name" value="OMPdecase"/>
    <property type="match status" value="1"/>
</dbReference>
<dbReference type="Proteomes" id="UP000501926">
    <property type="component" value="Chromosome"/>
</dbReference>
<dbReference type="InterPro" id="IPR017553">
    <property type="entry name" value="3-hexulose-6-phosphate_synth"/>
</dbReference>
<reference evidence="11" key="3">
    <citation type="submission" date="2017-10" db="EMBL/GenBank/DDBJ databases">
        <authorList>
            <person name="Banno H."/>
            <person name="Chua N.-H."/>
        </authorList>
    </citation>
    <scope>NUCLEOTIDE SEQUENCE [LARGE SCALE GENOMIC DNA]</scope>
    <source>
        <strain evidence="11">Kuenenia_mbr1_ru-nijmegen</strain>
    </source>
</reference>
<dbReference type="GO" id="GO:0046872">
    <property type="term" value="F:metal ion binding"/>
    <property type="evidence" value="ECO:0007669"/>
    <property type="project" value="UniProtKB-KW"/>
</dbReference>
<dbReference type="RefSeq" id="WP_099324372.1">
    <property type="nucleotide sequence ID" value="NZ_CP049055.1"/>
</dbReference>
<comment type="cofactor">
    <cofactor evidence="7">
        <name>Mg(2+)</name>
        <dbReference type="ChEBI" id="CHEBI:18420"/>
    </cofactor>
</comment>
<evidence type="ECO:0000256" key="6">
    <source>
        <dbReference type="ARBA" id="ARBA00023277"/>
    </source>
</evidence>
<dbReference type="PANTHER" id="PTHR35039">
    <property type="entry name" value="3-KETO-L-GULONATE-6-PHOSPHATE DECARBOXYLASE SGBH-RELATED"/>
    <property type="match status" value="1"/>
</dbReference>
<dbReference type="Gene3D" id="3.20.20.70">
    <property type="entry name" value="Aldolase class I"/>
    <property type="match status" value="1"/>
</dbReference>
<dbReference type="GO" id="GO:0006207">
    <property type="term" value="P:'de novo' pyrimidine nucleobase biosynthetic process"/>
    <property type="evidence" value="ECO:0007669"/>
    <property type="project" value="InterPro"/>
</dbReference>
<evidence type="ECO:0000256" key="2">
    <source>
        <dbReference type="ARBA" id="ARBA00005014"/>
    </source>
</evidence>
<evidence type="ECO:0000313" key="11">
    <source>
        <dbReference type="EMBL" id="SOH03558.1"/>
    </source>
</evidence>
<dbReference type="Proteomes" id="UP000221734">
    <property type="component" value="Chromosome Kuenenia_stuttgartiensis_MBR1"/>
</dbReference>
<proteinExistence type="inferred from homology"/>
<feature type="domain" description="Orotidine 5'-phosphate decarboxylase" evidence="8">
    <location>
        <begin position="7"/>
        <end position="208"/>
    </location>
</feature>
<feature type="binding site" evidence="7">
    <location>
        <position position="331"/>
    </location>
    <ligand>
        <name>Mg(2+)</name>
        <dbReference type="ChEBI" id="CHEBI:18420"/>
    </ligand>
</feature>
<dbReference type="InterPro" id="IPR017120">
    <property type="entry name" value="Bifunct_HPS/DMK_prd"/>
</dbReference>
<protein>
    <recommendedName>
        <fullName evidence="4">3-hexulose-6-phosphate synthase</fullName>
        <ecNumber evidence="4">4.1.2.43</ecNumber>
    </recommendedName>
</protein>
<evidence type="ECO:0000256" key="3">
    <source>
        <dbReference type="ARBA" id="ARBA00006350"/>
    </source>
</evidence>
<evidence type="ECO:0000313" key="12">
    <source>
        <dbReference type="Proteomes" id="UP000221734"/>
    </source>
</evidence>
<dbReference type="EC" id="4.1.2.43" evidence="4"/>
<feature type="binding site" evidence="7">
    <location>
        <begin position="308"/>
        <end position="311"/>
    </location>
    <ligand>
        <name>substrate</name>
    </ligand>
</feature>
<keyword evidence="7" id="KW-0479">Metal-binding</keyword>
<dbReference type="GO" id="GO:0019854">
    <property type="term" value="P:L-ascorbic acid catabolic process"/>
    <property type="evidence" value="ECO:0007669"/>
    <property type="project" value="TreeGrafter"/>
</dbReference>
<dbReference type="CDD" id="cd04726">
    <property type="entry name" value="KGPDC_HPS"/>
    <property type="match status" value="1"/>
</dbReference>
<keyword evidence="5 10" id="KW-0456">Lyase</keyword>
<dbReference type="CDD" id="cd16841">
    <property type="entry name" value="RraA_family"/>
    <property type="match status" value="1"/>
</dbReference>
<reference evidence="12" key="4">
    <citation type="submission" date="2017-10" db="EMBL/GenBank/DDBJ databases">
        <authorList>
            <person name="Frank J."/>
        </authorList>
    </citation>
    <scope>NUCLEOTIDE SEQUENCE [LARGE SCALE GENOMIC DNA]</scope>
</reference>
<dbReference type="EMBL" id="LT934425">
    <property type="protein sequence ID" value="SOH03558.1"/>
    <property type="molecule type" value="Genomic_DNA"/>
</dbReference>
<evidence type="ECO:0000259" key="8">
    <source>
        <dbReference type="SMART" id="SM00934"/>
    </source>
</evidence>
<dbReference type="PANTHER" id="PTHR35039:SF3">
    <property type="entry name" value="3-KETO-L-GULONATE-6-PHOSPHATE DECARBOXYLASE SGBH-RELATED"/>
    <property type="match status" value="1"/>
</dbReference>
<dbReference type="InterPro" id="IPR013785">
    <property type="entry name" value="Aldolase_TIM"/>
</dbReference>
<dbReference type="GO" id="GO:0033982">
    <property type="term" value="F:3-dehydro-L-gulonate-6-phosphate decarboxylase activity"/>
    <property type="evidence" value="ECO:0007669"/>
    <property type="project" value="TreeGrafter"/>
</dbReference>